<feature type="domain" description="SGNH hydrolase-type esterase" evidence="1">
    <location>
        <begin position="53"/>
        <end position="227"/>
    </location>
</feature>
<dbReference type="PANTHER" id="PTHR30383">
    <property type="entry name" value="THIOESTERASE 1/PROTEASE 1/LYSOPHOSPHOLIPASE L1"/>
    <property type="match status" value="1"/>
</dbReference>
<dbReference type="InterPro" id="IPR051532">
    <property type="entry name" value="Ester_Hydrolysis_Enzymes"/>
</dbReference>
<sequence>MRNLFLLGFIYFFFLSIYTYGQQIMPADSYLAPVKVELEKKWPKNRTVNIVFHGHSVPSGYYNTPTVKTLEAYPHLTLQGVKAQYPNAVVNVITTSIGGENSTSGVKRFKNEVLTHKPDVLFIDYALNDRGVSLEEARKAWEKMIKMAKKQNIKLILCTPSPDKRVDLKEDNTILDQHSEQIRALAKKYELGLVDSYQAFKTAVKNGATTADYMATVNHPNEKGHELIAKEILKYFSK</sequence>
<dbReference type="Gene3D" id="3.40.50.1110">
    <property type="entry name" value="SGNH hydrolase"/>
    <property type="match status" value="1"/>
</dbReference>
<dbReference type="RefSeq" id="WP_338240102.1">
    <property type="nucleotide sequence ID" value="NZ_BQKE01000011.1"/>
</dbReference>
<reference evidence="2 3" key="1">
    <citation type="submission" date="2021-12" db="EMBL/GenBank/DDBJ databases">
        <title>Genome sequencing of bacteria with rrn-lacking chromosome and rrn-plasmid.</title>
        <authorList>
            <person name="Anda M."/>
            <person name="Iwasaki W."/>
        </authorList>
    </citation>
    <scope>NUCLEOTIDE SEQUENCE [LARGE SCALE GENOMIC DNA]</scope>
    <source>
        <strain evidence="2 3">NBRC 15940</strain>
    </source>
</reference>
<dbReference type="GO" id="GO:0004622">
    <property type="term" value="F:phosphatidylcholine lysophospholipase activity"/>
    <property type="evidence" value="ECO:0007669"/>
    <property type="project" value="TreeGrafter"/>
</dbReference>
<name>A0AAN5AMF9_9BACT</name>
<evidence type="ECO:0000313" key="3">
    <source>
        <dbReference type="Proteomes" id="UP001310022"/>
    </source>
</evidence>
<comment type="caution">
    <text evidence="2">The sequence shown here is derived from an EMBL/GenBank/DDBJ whole genome shotgun (WGS) entry which is preliminary data.</text>
</comment>
<keyword evidence="3" id="KW-1185">Reference proteome</keyword>
<evidence type="ECO:0000313" key="2">
    <source>
        <dbReference type="EMBL" id="GJM65035.1"/>
    </source>
</evidence>
<dbReference type="PANTHER" id="PTHR30383:SF5">
    <property type="entry name" value="SGNH HYDROLASE-TYPE ESTERASE DOMAIN-CONTAINING PROTEIN"/>
    <property type="match status" value="1"/>
</dbReference>
<protein>
    <recommendedName>
        <fullName evidence="1">SGNH hydrolase-type esterase domain-containing protein</fullName>
    </recommendedName>
</protein>
<dbReference type="InterPro" id="IPR036514">
    <property type="entry name" value="SGNH_hydro_sf"/>
</dbReference>
<dbReference type="InterPro" id="IPR013830">
    <property type="entry name" value="SGNH_hydro"/>
</dbReference>
<dbReference type="Proteomes" id="UP001310022">
    <property type="component" value="Unassembled WGS sequence"/>
</dbReference>
<evidence type="ECO:0000259" key="1">
    <source>
        <dbReference type="Pfam" id="PF13472"/>
    </source>
</evidence>
<organism evidence="2 3">
    <name type="scientific">Persicobacter diffluens</name>
    <dbReference type="NCBI Taxonomy" id="981"/>
    <lineage>
        <taxon>Bacteria</taxon>
        <taxon>Pseudomonadati</taxon>
        <taxon>Bacteroidota</taxon>
        <taxon>Cytophagia</taxon>
        <taxon>Cytophagales</taxon>
        <taxon>Persicobacteraceae</taxon>
        <taxon>Persicobacter</taxon>
    </lineage>
</organism>
<dbReference type="Pfam" id="PF13472">
    <property type="entry name" value="Lipase_GDSL_2"/>
    <property type="match status" value="1"/>
</dbReference>
<dbReference type="SUPFAM" id="SSF52266">
    <property type="entry name" value="SGNH hydrolase"/>
    <property type="match status" value="1"/>
</dbReference>
<accession>A0AAN5AMF9</accession>
<dbReference type="EMBL" id="BQKE01000011">
    <property type="protein sequence ID" value="GJM65035.1"/>
    <property type="molecule type" value="Genomic_DNA"/>
</dbReference>
<dbReference type="AlphaFoldDB" id="A0AAN5AMF9"/>
<proteinExistence type="predicted"/>
<gene>
    <name evidence="2" type="ORF">PEDI_55870</name>
</gene>